<dbReference type="GO" id="GO:0098542">
    <property type="term" value="P:defense response to other organism"/>
    <property type="evidence" value="ECO:0007669"/>
    <property type="project" value="InterPro"/>
</dbReference>
<feature type="transmembrane region" description="Helical" evidence="5">
    <location>
        <begin position="37"/>
        <end position="56"/>
    </location>
</feature>
<evidence type="ECO:0000256" key="5">
    <source>
        <dbReference type="SAM" id="Phobius"/>
    </source>
</evidence>
<comment type="subcellular location">
    <subcellularLocation>
        <location evidence="1">Membrane</location>
        <topology evidence="1">Single-pass membrane protein</topology>
    </subcellularLocation>
</comment>
<dbReference type="OMA" id="YPANAYY"/>
<evidence type="ECO:0000259" key="6">
    <source>
        <dbReference type="Pfam" id="PF03168"/>
    </source>
</evidence>
<dbReference type="InParanoid" id="A0A7N2LPP5"/>
<keyword evidence="2 5" id="KW-0812">Transmembrane</keyword>
<name>A0A7N2LPP5_QUELO</name>
<dbReference type="Pfam" id="PF03168">
    <property type="entry name" value="LEA_2"/>
    <property type="match status" value="1"/>
</dbReference>
<dbReference type="EnsemblPlants" id="QL05p023461:mrna">
    <property type="protein sequence ID" value="QL05p023461:mrna"/>
    <property type="gene ID" value="QL05p023461"/>
</dbReference>
<reference evidence="7" key="2">
    <citation type="submission" date="2021-01" db="UniProtKB">
        <authorList>
            <consortium name="EnsemblPlants"/>
        </authorList>
    </citation>
    <scope>IDENTIFICATION</scope>
</reference>
<evidence type="ECO:0000313" key="8">
    <source>
        <dbReference type="Proteomes" id="UP000594261"/>
    </source>
</evidence>
<dbReference type="InterPro" id="IPR004864">
    <property type="entry name" value="LEA_2"/>
</dbReference>
<evidence type="ECO:0000256" key="2">
    <source>
        <dbReference type="ARBA" id="ARBA00022692"/>
    </source>
</evidence>
<accession>A0A7N2LPP5</accession>
<keyword evidence="8" id="KW-1185">Reference proteome</keyword>
<dbReference type="AlphaFoldDB" id="A0A7N2LPP5"/>
<sequence length="251" mass="28402">MALAHSKAEYYTHTHLPPHQNYVVLTPYYPPFNRNRCRIFCTVLLILLAATVFFLWPCNPDVKIMRFKLNRVHVHTFPRVAVDISIFVTVKVRNTDVYSMDYAFLDVGVGYRGKRLGHVRSESGHVTSRGSSYVDAVLEFDGVELLSDVVFLLEDLAKGTVPFDTVTEIKGHLGVYILQVPLMAKVSCEVLVNTVNQTIAHQNCYAGNFSMEIDHDPIHAYNGLLSSNCTINDEFECRTRCHGARRFNGCL</sequence>
<dbReference type="GO" id="GO:0016020">
    <property type="term" value="C:membrane"/>
    <property type="evidence" value="ECO:0007669"/>
    <property type="project" value="UniProtKB-SubCell"/>
</dbReference>
<protein>
    <recommendedName>
        <fullName evidence="6">Late embryogenesis abundant protein LEA-2 subgroup domain-containing protein</fullName>
    </recommendedName>
</protein>
<reference evidence="7 8" key="1">
    <citation type="journal article" date="2016" name="G3 (Bethesda)">
        <title>First Draft Assembly and Annotation of the Genome of a California Endemic Oak Quercus lobata Nee (Fagaceae).</title>
        <authorList>
            <person name="Sork V.L."/>
            <person name="Fitz-Gibbon S.T."/>
            <person name="Puiu D."/>
            <person name="Crepeau M."/>
            <person name="Gugger P.F."/>
            <person name="Sherman R."/>
            <person name="Stevens K."/>
            <person name="Langley C.H."/>
            <person name="Pellegrini M."/>
            <person name="Salzberg S.L."/>
        </authorList>
    </citation>
    <scope>NUCLEOTIDE SEQUENCE [LARGE SCALE GENOMIC DNA]</scope>
    <source>
        <strain evidence="7 8">cv. SW786</strain>
    </source>
</reference>
<dbReference type="Gramene" id="QL05p023461:mrna">
    <property type="protein sequence ID" value="QL05p023461:mrna"/>
    <property type="gene ID" value="QL05p023461"/>
</dbReference>
<feature type="domain" description="Late embryogenesis abundant protein LEA-2 subgroup" evidence="6">
    <location>
        <begin position="89"/>
        <end position="175"/>
    </location>
</feature>
<evidence type="ECO:0000256" key="3">
    <source>
        <dbReference type="ARBA" id="ARBA00022989"/>
    </source>
</evidence>
<organism evidence="7 8">
    <name type="scientific">Quercus lobata</name>
    <name type="common">Valley oak</name>
    <dbReference type="NCBI Taxonomy" id="97700"/>
    <lineage>
        <taxon>Eukaryota</taxon>
        <taxon>Viridiplantae</taxon>
        <taxon>Streptophyta</taxon>
        <taxon>Embryophyta</taxon>
        <taxon>Tracheophyta</taxon>
        <taxon>Spermatophyta</taxon>
        <taxon>Magnoliopsida</taxon>
        <taxon>eudicotyledons</taxon>
        <taxon>Gunneridae</taxon>
        <taxon>Pentapetalae</taxon>
        <taxon>rosids</taxon>
        <taxon>fabids</taxon>
        <taxon>Fagales</taxon>
        <taxon>Fagaceae</taxon>
        <taxon>Quercus</taxon>
    </lineage>
</organism>
<evidence type="ECO:0000256" key="1">
    <source>
        <dbReference type="ARBA" id="ARBA00004167"/>
    </source>
</evidence>
<dbReference type="Proteomes" id="UP000594261">
    <property type="component" value="Chromosome 5"/>
</dbReference>
<keyword evidence="3 5" id="KW-1133">Transmembrane helix</keyword>
<keyword evidence="4 5" id="KW-0472">Membrane</keyword>
<dbReference type="PANTHER" id="PTHR31234">
    <property type="entry name" value="LATE EMBRYOGENESIS ABUNDANT (LEA) HYDROXYPROLINE-RICH GLYCOPROTEIN FAMILY"/>
    <property type="match status" value="1"/>
</dbReference>
<dbReference type="EMBL" id="LRBV02000005">
    <property type="status" value="NOT_ANNOTATED_CDS"/>
    <property type="molecule type" value="Genomic_DNA"/>
</dbReference>
<evidence type="ECO:0000256" key="4">
    <source>
        <dbReference type="ARBA" id="ARBA00023136"/>
    </source>
</evidence>
<proteinExistence type="predicted"/>
<dbReference type="InterPro" id="IPR044839">
    <property type="entry name" value="NDR1-like"/>
</dbReference>
<evidence type="ECO:0000313" key="7">
    <source>
        <dbReference type="EnsemblPlants" id="QL05p023461:mrna"/>
    </source>
</evidence>
<dbReference type="PANTHER" id="PTHR31234:SF69">
    <property type="entry name" value="EXPRESSED PROTEIN"/>
    <property type="match status" value="1"/>
</dbReference>